<evidence type="ECO:0008006" key="4">
    <source>
        <dbReference type="Google" id="ProtNLM"/>
    </source>
</evidence>
<name>A0ABP2XEJ7_9CHLA</name>
<evidence type="ECO:0000256" key="1">
    <source>
        <dbReference type="SAM" id="Phobius"/>
    </source>
</evidence>
<reference evidence="2 3" key="1">
    <citation type="submission" date="2013-07" db="EMBL/GenBank/DDBJ databases">
        <title>Isolation of a new Chlamydia species from the feral Sacred Ibis (Threskiornis aethiopicus): Chlamydia ibidis.</title>
        <authorList>
            <person name="Vorimore F."/>
            <person name="Hsia R.-C."/>
            <person name="Huot-Creasy H."/>
            <person name="Bastian S."/>
            <person name="Deruyter L."/>
            <person name="Passet A."/>
            <person name="Sachse K."/>
            <person name="Bavoil P."/>
            <person name="Myers G."/>
            <person name="Laroucau K."/>
        </authorList>
    </citation>
    <scope>NUCLEOTIDE SEQUENCE [LARGE SCALE GENOMIC DNA]</scope>
    <source>
        <strain evidence="2 3">10-1398/6</strain>
    </source>
</reference>
<sequence>MYAITSLLDCVTNSYSVNKLSLPELCSLKISIYFLSILFIISLISSCLLVSWFFPCLVLITNSLVLAAILCISRKIKTREIILPKNISAYESASKLSSLFTIKTKLKKKRISESCITLEDHKRRLTLCLFKGHPLTDPYLNHNHAIVLTTNSDRDQSKSIGRSLALVGRISKSSWDIIASSCSNFFPGSISSGHCAYNQSGSIGNNVLILVNPPTIETLIPEQKRKTMSRAVTFKDFSFETALLNLIMMYRKCFAICKKHQISSIQLELLGIRDIAKSQEEYETWSYGCTLALLESIRLEIDDPSSSIKHISVNDLTTIPLKETLEKMLSLKEH</sequence>
<keyword evidence="1" id="KW-0812">Transmembrane</keyword>
<feature type="transmembrane region" description="Helical" evidence="1">
    <location>
        <begin position="52"/>
        <end position="72"/>
    </location>
</feature>
<proteinExistence type="predicted"/>
<protein>
    <recommendedName>
        <fullName evidence="4">Inner membrane protein</fullName>
    </recommendedName>
</protein>
<organism evidence="2 3">
    <name type="scientific">Chlamydia ibidis 10-1398/6</name>
    <dbReference type="NCBI Taxonomy" id="1046581"/>
    <lineage>
        <taxon>Bacteria</taxon>
        <taxon>Pseudomonadati</taxon>
        <taxon>Chlamydiota</taxon>
        <taxon>Chlamydiia</taxon>
        <taxon>Chlamydiales</taxon>
        <taxon>Chlamydiaceae</taxon>
        <taxon>Chlamydia/Chlamydophila group</taxon>
        <taxon>Chlamydia</taxon>
    </lineage>
</organism>
<dbReference type="Proteomes" id="UP000016064">
    <property type="component" value="Unassembled WGS sequence"/>
</dbReference>
<keyword evidence="3" id="KW-1185">Reference proteome</keyword>
<evidence type="ECO:0000313" key="2">
    <source>
        <dbReference type="EMBL" id="EQM62876.1"/>
    </source>
</evidence>
<accession>A0ABP2XEJ7</accession>
<feature type="transmembrane region" description="Helical" evidence="1">
    <location>
        <begin position="26"/>
        <end position="46"/>
    </location>
</feature>
<evidence type="ECO:0000313" key="3">
    <source>
        <dbReference type="Proteomes" id="UP000016064"/>
    </source>
</evidence>
<gene>
    <name evidence="2" type="ORF">H359_0412</name>
</gene>
<keyword evidence="1" id="KW-0472">Membrane</keyword>
<dbReference type="RefSeq" id="WP_020370339.1">
    <property type="nucleotide sequence ID" value="NZ_APJW01000001.1"/>
</dbReference>
<comment type="caution">
    <text evidence="2">The sequence shown here is derived from an EMBL/GenBank/DDBJ whole genome shotgun (WGS) entry which is preliminary data.</text>
</comment>
<dbReference type="EMBL" id="APJW01000001">
    <property type="protein sequence ID" value="EQM62876.1"/>
    <property type="molecule type" value="Genomic_DNA"/>
</dbReference>
<keyword evidence="1" id="KW-1133">Transmembrane helix</keyword>